<name>A0A8X6GA75_TRICU</name>
<proteinExistence type="predicted"/>
<evidence type="ECO:0000313" key="2">
    <source>
        <dbReference type="Proteomes" id="UP000887116"/>
    </source>
</evidence>
<reference evidence="1" key="1">
    <citation type="submission" date="2020-07" db="EMBL/GenBank/DDBJ databases">
        <title>Multicomponent nature underlies the extraordinary mechanical properties of spider dragline silk.</title>
        <authorList>
            <person name="Kono N."/>
            <person name="Nakamura H."/>
            <person name="Mori M."/>
            <person name="Yoshida Y."/>
            <person name="Ohtoshi R."/>
            <person name="Malay A.D."/>
            <person name="Moran D.A.P."/>
            <person name="Tomita M."/>
            <person name="Numata K."/>
            <person name="Arakawa K."/>
        </authorList>
    </citation>
    <scope>NUCLEOTIDE SEQUENCE</scope>
</reference>
<dbReference type="AlphaFoldDB" id="A0A8X6GA75"/>
<comment type="caution">
    <text evidence="1">The sequence shown here is derived from an EMBL/GenBank/DDBJ whole genome shotgun (WGS) entry which is preliminary data.</text>
</comment>
<dbReference type="EMBL" id="BMAO01005088">
    <property type="protein sequence ID" value="GFQ98993.1"/>
    <property type="molecule type" value="Genomic_DNA"/>
</dbReference>
<sequence>MYADNIHDIILQNKCFQDYKEWNPFDFLIIKEKKSVKRVPRSDDCSIKQSWFRQTARERSIGFTEPPLSCSSNTLKSLSPIIYNSC</sequence>
<keyword evidence="2" id="KW-1185">Reference proteome</keyword>
<gene>
    <name evidence="1" type="ORF">TNCT_307931</name>
</gene>
<dbReference type="Proteomes" id="UP000887116">
    <property type="component" value="Unassembled WGS sequence"/>
</dbReference>
<accession>A0A8X6GA75</accession>
<protein>
    <submittedName>
        <fullName evidence="1">Uncharacterized protein</fullName>
    </submittedName>
</protein>
<organism evidence="1 2">
    <name type="scientific">Trichonephila clavata</name>
    <name type="common">Joro spider</name>
    <name type="synonym">Nephila clavata</name>
    <dbReference type="NCBI Taxonomy" id="2740835"/>
    <lineage>
        <taxon>Eukaryota</taxon>
        <taxon>Metazoa</taxon>
        <taxon>Ecdysozoa</taxon>
        <taxon>Arthropoda</taxon>
        <taxon>Chelicerata</taxon>
        <taxon>Arachnida</taxon>
        <taxon>Araneae</taxon>
        <taxon>Araneomorphae</taxon>
        <taxon>Entelegynae</taxon>
        <taxon>Araneoidea</taxon>
        <taxon>Nephilidae</taxon>
        <taxon>Trichonephila</taxon>
    </lineage>
</organism>
<evidence type="ECO:0000313" key="1">
    <source>
        <dbReference type="EMBL" id="GFQ98993.1"/>
    </source>
</evidence>